<proteinExistence type="predicted"/>
<dbReference type="EMBL" id="JAESDN010000011">
    <property type="protein sequence ID" value="KAG7044027.1"/>
    <property type="molecule type" value="Genomic_DNA"/>
</dbReference>
<gene>
    <name evidence="1" type="ORF">JMJ77_011846</name>
</gene>
<evidence type="ECO:0000313" key="1">
    <source>
        <dbReference type="EMBL" id="KAG7044027.1"/>
    </source>
</evidence>
<dbReference type="Proteomes" id="UP000699042">
    <property type="component" value="Unassembled WGS sequence"/>
</dbReference>
<organism evidence="1 2">
    <name type="scientific">Colletotrichum scovillei</name>
    <dbReference type="NCBI Taxonomy" id="1209932"/>
    <lineage>
        <taxon>Eukaryota</taxon>
        <taxon>Fungi</taxon>
        <taxon>Dikarya</taxon>
        <taxon>Ascomycota</taxon>
        <taxon>Pezizomycotina</taxon>
        <taxon>Sordariomycetes</taxon>
        <taxon>Hypocreomycetidae</taxon>
        <taxon>Glomerellales</taxon>
        <taxon>Glomerellaceae</taxon>
        <taxon>Colletotrichum</taxon>
        <taxon>Colletotrichum acutatum species complex</taxon>
    </lineage>
</organism>
<comment type="caution">
    <text evidence="1">The sequence shown here is derived from an EMBL/GenBank/DDBJ whole genome shotgun (WGS) entry which is preliminary data.</text>
</comment>
<sequence length="37" mass="4301">MSSHCFRRRQKPLRVSQLCPLYGYIIARHDLQLVGSA</sequence>
<accession>A0A9P7QVQ3</accession>
<protein>
    <submittedName>
        <fullName evidence="1">Uncharacterized protein</fullName>
    </submittedName>
</protein>
<reference evidence="1" key="1">
    <citation type="submission" date="2021-05" db="EMBL/GenBank/DDBJ databases">
        <title>Comparative genomics of three Colletotrichum scovillei strains and genetic complementation revealed genes involved fungal growth and virulence on chili pepper.</title>
        <authorList>
            <person name="Hsieh D.-K."/>
            <person name="Chuang S.-C."/>
            <person name="Chen C.-Y."/>
            <person name="Chao Y.-T."/>
            <person name="Lu M.-Y.J."/>
            <person name="Lee M.-H."/>
            <person name="Shih M.-C."/>
        </authorList>
    </citation>
    <scope>NUCLEOTIDE SEQUENCE</scope>
    <source>
        <strain evidence="1">Coll-153</strain>
    </source>
</reference>
<evidence type="ECO:0000313" key="2">
    <source>
        <dbReference type="Proteomes" id="UP000699042"/>
    </source>
</evidence>
<name>A0A9P7QVQ3_9PEZI</name>
<dbReference type="AlphaFoldDB" id="A0A9P7QVQ3"/>
<keyword evidence="2" id="KW-1185">Reference proteome</keyword>